<proteinExistence type="predicted"/>
<name>A0A934RTA2_9BACT</name>
<protein>
    <submittedName>
        <fullName evidence="2">DUF1080 domain-containing protein</fullName>
    </submittedName>
</protein>
<accession>A0A934RTA2</accession>
<evidence type="ECO:0000313" key="2">
    <source>
        <dbReference type="EMBL" id="MBK1875981.1"/>
    </source>
</evidence>
<dbReference type="GO" id="GO:0016787">
    <property type="term" value="F:hydrolase activity"/>
    <property type="evidence" value="ECO:0007669"/>
    <property type="project" value="InterPro"/>
</dbReference>
<evidence type="ECO:0000313" key="3">
    <source>
        <dbReference type="Proteomes" id="UP000617628"/>
    </source>
</evidence>
<evidence type="ECO:0000259" key="1">
    <source>
        <dbReference type="Pfam" id="PF06439"/>
    </source>
</evidence>
<sequence length="199" mass="21453">MLSSVAFSDSGDGYVALFNGEDLQGWQGATQNYTVTDGAIQCKAGKGGTLYTEGVYSDFTLRLEFKLPPAGNNGLAIRYPGEGDPAYSGMCELQVLDNSSPKYAGIDPRQYHGSAYGIVPAERGHLNPVGEWNSQTITVIGHSIKVELNGVIILDADLSEVNDYLDDKPHPGKKLLSGHFGFAGHKDPVAFRNIFIKEL</sequence>
<dbReference type="AlphaFoldDB" id="A0A934RTA2"/>
<dbReference type="Pfam" id="PF06439">
    <property type="entry name" value="3keto-disac_hyd"/>
    <property type="match status" value="1"/>
</dbReference>
<dbReference type="Proteomes" id="UP000617628">
    <property type="component" value="Unassembled WGS sequence"/>
</dbReference>
<dbReference type="RefSeq" id="WP_200354197.1">
    <property type="nucleotide sequence ID" value="NZ_JAENIL010000005.1"/>
</dbReference>
<dbReference type="InterPro" id="IPR010496">
    <property type="entry name" value="AL/BT2_dom"/>
</dbReference>
<keyword evidence="3" id="KW-1185">Reference proteome</keyword>
<comment type="caution">
    <text evidence="2">The sequence shown here is derived from an EMBL/GenBank/DDBJ whole genome shotgun (WGS) entry which is preliminary data.</text>
</comment>
<dbReference type="EMBL" id="JAENIL010000005">
    <property type="protein sequence ID" value="MBK1875981.1"/>
    <property type="molecule type" value="Genomic_DNA"/>
</dbReference>
<reference evidence="2" key="1">
    <citation type="submission" date="2021-01" db="EMBL/GenBank/DDBJ databases">
        <title>Modified the classification status of verrucomicrobia.</title>
        <authorList>
            <person name="Feng X."/>
        </authorList>
    </citation>
    <scope>NUCLEOTIDE SEQUENCE</scope>
    <source>
        <strain evidence="2">KCTC 13126</strain>
    </source>
</reference>
<organism evidence="2 3">
    <name type="scientific">Pelagicoccus mobilis</name>
    <dbReference type="NCBI Taxonomy" id="415221"/>
    <lineage>
        <taxon>Bacteria</taxon>
        <taxon>Pseudomonadati</taxon>
        <taxon>Verrucomicrobiota</taxon>
        <taxon>Opitutia</taxon>
        <taxon>Puniceicoccales</taxon>
        <taxon>Pelagicoccaceae</taxon>
        <taxon>Pelagicoccus</taxon>
    </lineage>
</organism>
<gene>
    <name evidence="2" type="ORF">JIN87_03815</name>
</gene>
<dbReference type="Gene3D" id="2.60.120.560">
    <property type="entry name" value="Exo-inulinase, domain 1"/>
    <property type="match status" value="1"/>
</dbReference>
<feature type="domain" description="3-keto-alpha-glucoside-1,2-lyase/3-keto-2-hydroxy-glucal hydratase" evidence="1">
    <location>
        <begin position="13"/>
        <end position="197"/>
    </location>
</feature>